<dbReference type="Proteomes" id="UP000287033">
    <property type="component" value="Unassembled WGS sequence"/>
</dbReference>
<evidence type="ECO:0000313" key="2">
    <source>
        <dbReference type="EMBL" id="GCC43395.1"/>
    </source>
</evidence>
<proteinExistence type="predicted"/>
<keyword evidence="1" id="KW-1133">Transmembrane helix</keyword>
<feature type="transmembrane region" description="Helical" evidence="1">
    <location>
        <begin position="20"/>
        <end position="42"/>
    </location>
</feature>
<accession>A0A401TL66</accession>
<name>A0A401TL66_CHIPU</name>
<keyword evidence="1" id="KW-0472">Membrane</keyword>
<evidence type="ECO:0000256" key="1">
    <source>
        <dbReference type="SAM" id="Phobius"/>
    </source>
</evidence>
<evidence type="ECO:0000313" key="3">
    <source>
        <dbReference type="Proteomes" id="UP000287033"/>
    </source>
</evidence>
<comment type="caution">
    <text evidence="2">The sequence shown here is derived from an EMBL/GenBank/DDBJ whole genome shotgun (WGS) entry which is preliminary data.</text>
</comment>
<feature type="non-terminal residue" evidence="2">
    <location>
        <position position="1"/>
    </location>
</feature>
<keyword evidence="3" id="KW-1185">Reference proteome</keyword>
<protein>
    <submittedName>
        <fullName evidence="2">Uncharacterized protein</fullName>
    </submittedName>
</protein>
<dbReference type="AlphaFoldDB" id="A0A401TL66"/>
<dbReference type="EMBL" id="BEZZ01102811">
    <property type="protein sequence ID" value="GCC43395.1"/>
    <property type="molecule type" value="Genomic_DNA"/>
</dbReference>
<organism evidence="2 3">
    <name type="scientific">Chiloscyllium punctatum</name>
    <name type="common">Brownbanded bambooshark</name>
    <name type="synonym">Hemiscyllium punctatum</name>
    <dbReference type="NCBI Taxonomy" id="137246"/>
    <lineage>
        <taxon>Eukaryota</taxon>
        <taxon>Metazoa</taxon>
        <taxon>Chordata</taxon>
        <taxon>Craniata</taxon>
        <taxon>Vertebrata</taxon>
        <taxon>Chondrichthyes</taxon>
        <taxon>Elasmobranchii</taxon>
        <taxon>Galeomorphii</taxon>
        <taxon>Galeoidea</taxon>
        <taxon>Orectolobiformes</taxon>
        <taxon>Hemiscylliidae</taxon>
        <taxon>Chiloscyllium</taxon>
    </lineage>
</organism>
<gene>
    <name evidence="2" type="ORF">chiPu_0027406</name>
</gene>
<keyword evidence="1" id="KW-0812">Transmembrane</keyword>
<sequence>PPPPPPPKQTLSSATGNRNLFLTPGILIASVFFAVALGKFCLSKSRGPPTRKMTSGPGVD</sequence>
<reference evidence="2 3" key="1">
    <citation type="journal article" date="2018" name="Nat. Ecol. Evol.">
        <title>Shark genomes provide insights into elasmobranch evolution and the origin of vertebrates.</title>
        <authorList>
            <person name="Hara Y"/>
            <person name="Yamaguchi K"/>
            <person name="Onimaru K"/>
            <person name="Kadota M"/>
            <person name="Koyanagi M"/>
            <person name="Keeley SD"/>
            <person name="Tatsumi K"/>
            <person name="Tanaka K"/>
            <person name="Motone F"/>
            <person name="Kageyama Y"/>
            <person name="Nozu R"/>
            <person name="Adachi N"/>
            <person name="Nishimura O"/>
            <person name="Nakagawa R"/>
            <person name="Tanegashima C"/>
            <person name="Kiyatake I"/>
            <person name="Matsumoto R"/>
            <person name="Murakumo K"/>
            <person name="Nishida K"/>
            <person name="Terakita A"/>
            <person name="Kuratani S"/>
            <person name="Sato K"/>
            <person name="Hyodo S Kuraku.S."/>
        </authorList>
    </citation>
    <scope>NUCLEOTIDE SEQUENCE [LARGE SCALE GENOMIC DNA]</scope>
</reference>